<evidence type="ECO:0000313" key="2">
    <source>
        <dbReference type="EMBL" id="SEB59892.1"/>
    </source>
</evidence>
<evidence type="ECO:0000313" key="3">
    <source>
        <dbReference type="Proteomes" id="UP000199064"/>
    </source>
</evidence>
<evidence type="ECO:0000256" key="1">
    <source>
        <dbReference type="SAM" id="SignalP"/>
    </source>
</evidence>
<sequence>MASRARLVIGICVGLLGAGSLPVAAAKLVPEGNRNAEQPPIPGVSAKRTRSAQTTYDAKYGKVYQLLKNDSGLVSKIRSISASYQIDPVHMVGAIVGEHTYNVDAYDRLQTYYVKAVSYLKSDFSFSHAGETVGQFIERPEFAECEKEKGSYDLWSCREAVWDKAFRGKSVDGTKWPNDRFGAVFFQPFYAGQTFGIGQLNPLTALKMTDMVHKVSGFRRISHDNPQEVYQTIMDPDKSLAYVAATVKKSISAYKRIADFDISGNPGITATLYNLGNPEARAARLAAENRILRAKGQRVKLPEENYYGWLVNDKLDELKALFQDS</sequence>
<dbReference type="Pfam" id="PF07182">
    <property type="entry name" value="DUF1402"/>
    <property type="match status" value="1"/>
</dbReference>
<reference evidence="3" key="1">
    <citation type="submission" date="2016-10" db="EMBL/GenBank/DDBJ databases">
        <authorList>
            <person name="Varghese N."/>
            <person name="Submissions S."/>
        </authorList>
    </citation>
    <scope>NUCLEOTIDE SEQUENCE [LARGE SCALE GENOMIC DNA]</scope>
    <source>
        <strain evidence="3">ES.061</strain>
    </source>
</reference>
<dbReference type="RefSeq" id="WP_090328926.1">
    <property type="nucleotide sequence ID" value="NZ_FNSL01000001.1"/>
</dbReference>
<feature type="chain" id="PRO_5011742639" description="DUF1402 family protein" evidence="1">
    <location>
        <begin position="26"/>
        <end position="325"/>
    </location>
</feature>
<accession>A0A1H4KPP1</accession>
<keyword evidence="3" id="KW-1185">Reference proteome</keyword>
<evidence type="ECO:0008006" key="4">
    <source>
        <dbReference type="Google" id="ProtNLM"/>
    </source>
</evidence>
<keyword evidence="1" id="KW-0732">Signal</keyword>
<proteinExistence type="predicted"/>
<name>A0A1H4KPP1_9HYPH</name>
<dbReference type="Proteomes" id="UP000199064">
    <property type="component" value="Unassembled WGS sequence"/>
</dbReference>
<gene>
    <name evidence="2" type="ORF">SAMN05216452_2362</name>
</gene>
<dbReference type="AlphaFoldDB" id="A0A1H4KPP1"/>
<feature type="signal peptide" evidence="1">
    <location>
        <begin position="1"/>
        <end position="25"/>
    </location>
</feature>
<protein>
    <recommendedName>
        <fullName evidence="4">DUF1402 family protein</fullName>
    </recommendedName>
</protein>
<organism evidence="2 3">
    <name type="scientific">Nitratireductor aquibiodomus</name>
    <dbReference type="NCBI Taxonomy" id="204799"/>
    <lineage>
        <taxon>Bacteria</taxon>
        <taxon>Pseudomonadati</taxon>
        <taxon>Pseudomonadota</taxon>
        <taxon>Alphaproteobacteria</taxon>
        <taxon>Hyphomicrobiales</taxon>
        <taxon>Phyllobacteriaceae</taxon>
        <taxon>Nitratireductor</taxon>
    </lineage>
</organism>
<dbReference type="InterPro" id="IPR009842">
    <property type="entry name" value="DUF1402"/>
</dbReference>
<dbReference type="EMBL" id="FNSL01000001">
    <property type="protein sequence ID" value="SEB59892.1"/>
    <property type="molecule type" value="Genomic_DNA"/>
</dbReference>